<keyword evidence="1" id="KW-0256">Endoplasmic reticulum</keyword>
<comment type="pathway">
    <text evidence="1">Protein modification; protein glycosylation.</text>
</comment>
<dbReference type="Pfam" id="PF05817">
    <property type="entry name" value="Ribophorin_II"/>
    <property type="match status" value="1"/>
</dbReference>
<proteinExistence type="inferred from homology"/>
<dbReference type="GO" id="GO:0006487">
    <property type="term" value="P:protein N-linked glycosylation"/>
    <property type="evidence" value="ECO:0007669"/>
    <property type="project" value="UniProtKB-UniRule"/>
</dbReference>
<evidence type="ECO:0000313" key="4">
    <source>
        <dbReference type="Proteomes" id="UP000824469"/>
    </source>
</evidence>
<comment type="subcellular location">
    <subcellularLocation>
        <location evidence="1">Endoplasmic reticulum membrane</location>
        <topology evidence="1">Multi-pass membrane protein</topology>
    </subcellularLocation>
</comment>
<gene>
    <name evidence="3" type="ORF">KI387_012731</name>
</gene>
<dbReference type="PANTHER" id="PTHR12640:SF0">
    <property type="entry name" value="DOLICHYL-DIPHOSPHOOLIGOSACCHARIDE--PROTEIN GLYCOSYLTRANSFERASE SUBUNIT 2"/>
    <property type="match status" value="1"/>
</dbReference>
<dbReference type="AlphaFoldDB" id="A0AA38FG84"/>
<dbReference type="InterPro" id="IPR008814">
    <property type="entry name" value="Swp1"/>
</dbReference>
<comment type="similarity">
    <text evidence="1">Belongs to the SWP1 family.</text>
</comment>
<protein>
    <recommendedName>
        <fullName evidence="1">Dolichyl-diphosphooligosaccharide--protein glycosyltransferase subunit 2</fullName>
    </recommendedName>
    <alternativeName>
        <fullName evidence="1">Ribophorin-2</fullName>
    </alternativeName>
</protein>
<dbReference type="GO" id="GO:0008250">
    <property type="term" value="C:oligosaccharyltransferase complex"/>
    <property type="evidence" value="ECO:0007669"/>
    <property type="project" value="UniProtKB-UniRule"/>
</dbReference>
<feature type="non-terminal residue" evidence="3">
    <location>
        <position position="72"/>
    </location>
</feature>
<organism evidence="3 4">
    <name type="scientific">Taxus chinensis</name>
    <name type="common">Chinese yew</name>
    <name type="synonym">Taxus wallichiana var. chinensis</name>
    <dbReference type="NCBI Taxonomy" id="29808"/>
    <lineage>
        <taxon>Eukaryota</taxon>
        <taxon>Viridiplantae</taxon>
        <taxon>Streptophyta</taxon>
        <taxon>Embryophyta</taxon>
        <taxon>Tracheophyta</taxon>
        <taxon>Spermatophyta</taxon>
        <taxon>Pinopsida</taxon>
        <taxon>Pinidae</taxon>
        <taxon>Conifers II</taxon>
        <taxon>Cupressales</taxon>
        <taxon>Taxaceae</taxon>
        <taxon>Taxus</taxon>
    </lineage>
</organism>
<evidence type="ECO:0000259" key="2">
    <source>
        <dbReference type="Pfam" id="PF05817"/>
    </source>
</evidence>
<evidence type="ECO:0000256" key="1">
    <source>
        <dbReference type="RuleBase" id="RU366029"/>
    </source>
</evidence>
<dbReference type="InterPro" id="IPR055373">
    <property type="entry name" value="Ribophorin_II_N"/>
</dbReference>
<comment type="subunit">
    <text evidence="1">Component of the oligosaccharyltransferase (OST) complex.</text>
</comment>
<feature type="domain" description="Ribophorin II N-terminal" evidence="2">
    <location>
        <begin position="9"/>
        <end position="65"/>
    </location>
</feature>
<accession>A0AA38FG84</accession>
<comment type="caution">
    <text evidence="3">The sequence shown here is derived from an EMBL/GenBank/DDBJ whole genome shotgun (WGS) entry which is preliminary data.</text>
</comment>
<evidence type="ECO:0000313" key="3">
    <source>
        <dbReference type="EMBL" id="KAH9301148.1"/>
    </source>
</evidence>
<name>A0AA38FG84_TAXCH</name>
<dbReference type="Proteomes" id="UP000824469">
    <property type="component" value="Unassembled WGS sequence"/>
</dbReference>
<keyword evidence="4" id="KW-1185">Reference proteome</keyword>
<sequence>MILWYVNPSLEETYQALRSFDVLGIEAKYSADTCFLAFQSLRSPTAQVKDIFYALKITEILKCSHDKLDIIE</sequence>
<dbReference type="PANTHER" id="PTHR12640">
    <property type="entry name" value="RIBOPHORIN II"/>
    <property type="match status" value="1"/>
</dbReference>
<reference evidence="3 4" key="1">
    <citation type="journal article" date="2021" name="Nat. Plants">
        <title>The Taxus genome provides insights into paclitaxel biosynthesis.</title>
        <authorList>
            <person name="Xiong X."/>
            <person name="Gou J."/>
            <person name="Liao Q."/>
            <person name="Li Y."/>
            <person name="Zhou Q."/>
            <person name="Bi G."/>
            <person name="Li C."/>
            <person name="Du R."/>
            <person name="Wang X."/>
            <person name="Sun T."/>
            <person name="Guo L."/>
            <person name="Liang H."/>
            <person name="Lu P."/>
            <person name="Wu Y."/>
            <person name="Zhang Z."/>
            <person name="Ro D.K."/>
            <person name="Shang Y."/>
            <person name="Huang S."/>
            <person name="Yan J."/>
        </authorList>
    </citation>
    <scope>NUCLEOTIDE SEQUENCE [LARGE SCALE GENOMIC DNA]</scope>
    <source>
        <strain evidence="3">Ta-2019</strain>
    </source>
</reference>
<dbReference type="EMBL" id="JAHRHJ020000009">
    <property type="protein sequence ID" value="KAH9301148.1"/>
    <property type="molecule type" value="Genomic_DNA"/>
</dbReference>
<comment type="function">
    <text evidence="1">Subunit of the oligosaccharyl transferase (OST) complex that catalyzes the initial transfer of a defined glycan (Glc(3)Man(9)GlcNAc(2) in eukaryotes) from the lipid carrier dolichol-pyrophosphate to an asparagine residue within an Asn-X-Ser/Thr consensus motif in nascent polypeptide chains, the first step in protein N-glycosylation. N-glycosylation occurs cotranslationally and the complex associates with the Sec61 complex at the channel-forming translocon complex that mediates protein translocation across the endoplasmic reticulum (ER). All subunits are required for a maximal enzyme activity.</text>
</comment>